<evidence type="ECO:0000256" key="3">
    <source>
        <dbReference type="ARBA" id="ARBA00022688"/>
    </source>
</evidence>
<keyword evidence="5" id="KW-0446">Lipid-binding</keyword>
<keyword evidence="8" id="KW-0830">Ubiquinone</keyword>
<protein>
    <submittedName>
        <fullName evidence="8">Ubiquinone biosynthesis protein COQ9</fullName>
    </submittedName>
</protein>
<dbReference type="Gene3D" id="1.10.357.10">
    <property type="entry name" value="Tetracycline Repressor, domain 2"/>
    <property type="match status" value="1"/>
</dbReference>
<dbReference type="PANTHER" id="PTHR21427">
    <property type="entry name" value="UBIQUINONE BIOSYNTHESIS PROTEIN COQ9, MITOCHONDRIAL"/>
    <property type="match status" value="1"/>
</dbReference>
<dbReference type="AlphaFoldDB" id="A0A4R3JB05"/>
<name>A0A4R3JB05_9PROT</name>
<comment type="caution">
    <text evidence="8">The sequence shown here is derived from an EMBL/GenBank/DDBJ whole genome shotgun (WGS) entry which is preliminary data.</text>
</comment>
<sequence length="218" mass="24612">MTETTTQRDAIMFAMAGHVLFDGWSDLAFRAALDELGLSLGEGLRIYPKGPIDVLSRLADWADERMAEGMAKRDLERMRVRDKVAAGVRLRLEALAPYREAVRRGSLVLALPQNAALSCRHTYKTVDAIWRAAGDTSVDFNFYTKRGLLAAVYVPCVLYWLADESEDFADTWDFLNRRIADVLKIPGLKGKLERRLKSAPSPLRLLKNFTARSGRRYC</sequence>
<organism evidence="8 9">
    <name type="scientific">Varunaivibrio sulfuroxidans</name>
    <dbReference type="NCBI Taxonomy" id="1773489"/>
    <lineage>
        <taxon>Bacteria</taxon>
        <taxon>Pseudomonadati</taxon>
        <taxon>Pseudomonadota</taxon>
        <taxon>Alphaproteobacteria</taxon>
        <taxon>Rhodospirillales</taxon>
        <taxon>Magnetovibrionaceae</taxon>
        <taxon>Varunaivibrio</taxon>
    </lineage>
</organism>
<gene>
    <name evidence="8" type="ORF">EDD55_104159</name>
</gene>
<comment type="function">
    <text evidence="6">Membrane-associated protein that warps the membrane surface to access and bind aromatic isoprenes with high specificity, including ubiquinone (CoQ) isoprene intermediates and presents them directly to COQ7, therefore facilitating the COQ7-mediated hydroxylase step. Participates in the biosynthesis of coenzyme Q, also named ubiquinone, an essential lipid-soluble electron transporter for aerobic cellular respiration.</text>
</comment>
<dbReference type="OrthoDB" id="7201143at2"/>
<feature type="domain" description="COQ9 C-terminal" evidence="7">
    <location>
        <begin position="116"/>
        <end position="184"/>
    </location>
</feature>
<dbReference type="Pfam" id="PF08511">
    <property type="entry name" value="COQ9"/>
    <property type="match status" value="1"/>
</dbReference>
<accession>A0A4R3JB05</accession>
<evidence type="ECO:0000256" key="5">
    <source>
        <dbReference type="ARBA" id="ARBA00023121"/>
    </source>
</evidence>
<evidence type="ECO:0000259" key="7">
    <source>
        <dbReference type="Pfam" id="PF08511"/>
    </source>
</evidence>
<evidence type="ECO:0000313" key="8">
    <source>
        <dbReference type="EMBL" id="TCS63068.1"/>
    </source>
</evidence>
<evidence type="ECO:0000313" key="9">
    <source>
        <dbReference type="Proteomes" id="UP000295304"/>
    </source>
</evidence>
<dbReference type="PANTHER" id="PTHR21427:SF19">
    <property type="entry name" value="UBIQUINONE BIOSYNTHESIS PROTEIN COQ9, MITOCHONDRIAL"/>
    <property type="match status" value="1"/>
</dbReference>
<dbReference type="GO" id="GO:0008289">
    <property type="term" value="F:lipid binding"/>
    <property type="evidence" value="ECO:0007669"/>
    <property type="project" value="UniProtKB-KW"/>
</dbReference>
<evidence type="ECO:0000256" key="6">
    <source>
        <dbReference type="ARBA" id="ARBA00058104"/>
    </source>
</evidence>
<reference evidence="8 9" key="1">
    <citation type="submission" date="2019-03" db="EMBL/GenBank/DDBJ databases">
        <title>Genomic Encyclopedia of Type Strains, Phase IV (KMG-IV): sequencing the most valuable type-strain genomes for metagenomic binning, comparative biology and taxonomic classification.</title>
        <authorList>
            <person name="Goeker M."/>
        </authorList>
    </citation>
    <scope>NUCLEOTIDE SEQUENCE [LARGE SCALE GENOMIC DNA]</scope>
    <source>
        <strain evidence="8 9">DSM 101688</strain>
    </source>
</reference>
<evidence type="ECO:0000256" key="4">
    <source>
        <dbReference type="ARBA" id="ARBA00022946"/>
    </source>
</evidence>
<keyword evidence="4" id="KW-0809">Transit peptide</keyword>
<dbReference type="Proteomes" id="UP000295304">
    <property type="component" value="Unassembled WGS sequence"/>
</dbReference>
<dbReference type="NCBIfam" id="TIGR02396">
    <property type="entry name" value="diverge_rpsU"/>
    <property type="match status" value="1"/>
</dbReference>
<comment type="pathway">
    <text evidence="1">Cofactor biosynthesis; ubiquinone biosynthesis.</text>
</comment>
<evidence type="ECO:0000256" key="1">
    <source>
        <dbReference type="ARBA" id="ARBA00004749"/>
    </source>
</evidence>
<comment type="similarity">
    <text evidence="2">Belongs to the COQ9 family.</text>
</comment>
<dbReference type="InterPro" id="IPR013718">
    <property type="entry name" value="COQ9_C"/>
</dbReference>
<keyword evidence="9" id="KW-1185">Reference proteome</keyword>
<dbReference type="InterPro" id="IPR012762">
    <property type="entry name" value="Ubiq_biosynth_COQ9"/>
</dbReference>
<dbReference type="GO" id="GO:0006744">
    <property type="term" value="P:ubiquinone biosynthetic process"/>
    <property type="evidence" value="ECO:0007669"/>
    <property type="project" value="UniProtKB-KW"/>
</dbReference>
<dbReference type="RefSeq" id="WP_132938802.1">
    <property type="nucleotide sequence ID" value="NZ_CP119676.1"/>
</dbReference>
<dbReference type="EMBL" id="SLZW01000004">
    <property type="protein sequence ID" value="TCS63068.1"/>
    <property type="molecule type" value="Genomic_DNA"/>
</dbReference>
<keyword evidence="3" id="KW-0831">Ubiquinone biosynthesis</keyword>
<proteinExistence type="inferred from homology"/>
<evidence type="ECO:0000256" key="2">
    <source>
        <dbReference type="ARBA" id="ARBA00010766"/>
    </source>
</evidence>